<dbReference type="EMBL" id="CP108021">
    <property type="protein sequence ID" value="WUM19101.1"/>
    <property type="molecule type" value="Genomic_DNA"/>
</dbReference>
<gene>
    <name evidence="4" type="ORF">OG579_15415</name>
</gene>
<dbReference type="RefSeq" id="WP_328856665.1">
    <property type="nucleotide sequence ID" value="NZ_CP108021.1"/>
</dbReference>
<keyword evidence="2" id="KW-0560">Oxidoreductase</keyword>
<evidence type="ECO:0000259" key="3">
    <source>
        <dbReference type="SMART" id="SM00829"/>
    </source>
</evidence>
<accession>A0AAU4JZB5</accession>
<dbReference type="AlphaFoldDB" id="A0AAU4JZB5"/>
<dbReference type="Gene3D" id="3.90.180.10">
    <property type="entry name" value="Medium-chain alcohol dehydrogenases, catalytic domain"/>
    <property type="match status" value="1"/>
</dbReference>
<feature type="domain" description="Enoyl reductase (ER)" evidence="3">
    <location>
        <begin position="11"/>
        <end position="310"/>
    </location>
</feature>
<dbReference type="Proteomes" id="UP001432128">
    <property type="component" value="Chromosome"/>
</dbReference>
<dbReference type="InterPro" id="IPR013154">
    <property type="entry name" value="ADH-like_N"/>
</dbReference>
<proteinExistence type="predicted"/>
<evidence type="ECO:0000313" key="4">
    <source>
        <dbReference type="EMBL" id="WUM19101.1"/>
    </source>
</evidence>
<dbReference type="Pfam" id="PF08240">
    <property type="entry name" value="ADH_N"/>
    <property type="match status" value="1"/>
</dbReference>
<sequence length="312" mass="31568">MTRTVVARGYGGPENLALIDEPDRDPGADEVVVRVAAIGVNPIDHKLYSGAFGSDPDGLPVRLGNEAAGTVVEVADGVSGPTGPIAVGDEVVVYPVDGAYTDRIVAPSGSILHIPTGVSVEQAAGLLAVGVTAYDLIRTAGVTGDDTVVVHGGTGAVGSLAVQIAVAAGARVIATGRLDNHAAIEALGATAVAYGDGLLDRLRAASPDGYTVALDAAGTDEAIDASLELVAERSRIVSIVAFGRAGDGIVVIDGSSEGSRRIRSETRTTLLDQLAAGDITVTTAKTFPLADAADAHRELQSSHPRGKFLLIP</sequence>
<keyword evidence="1" id="KW-0521">NADP</keyword>
<dbReference type="KEGG" id="whr:OG579_15415"/>
<dbReference type="GO" id="GO:0070402">
    <property type="term" value="F:NADPH binding"/>
    <property type="evidence" value="ECO:0007669"/>
    <property type="project" value="TreeGrafter"/>
</dbReference>
<dbReference type="SUPFAM" id="SSF51735">
    <property type="entry name" value="NAD(P)-binding Rossmann-fold domains"/>
    <property type="match status" value="1"/>
</dbReference>
<dbReference type="Pfam" id="PF13602">
    <property type="entry name" value="ADH_zinc_N_2"/>
    <property type="match status" value="1"/>
</dbReference>
<dbReference type="SUPFAM" id="SSF50129">
    <property type="entry name" value="GroES-like"/>
    <property type="match status" value="1"/>
</dbReference>
<evidence type="ECO:0000256" key="2">
    <source>
        <dbReference type="ARBA" id="ARBA00023002"/>
    </source>
</evidence>
<dbReference type="InterPro" id="IPR036291">
    <property type="entry name" value="NAD(P)-bd_dom_sf"/>
</dbReference>
<dbReference type="CDD" id="cd05289">
    <property type="entry name" value="MDR_like_2"/>
    <property type="match status" value="1"/>
</dbReference>
<dbReference type="InterPro" id="IPR020843">
    <property type="entry name" value="ER"/>
</dbReference>
<evidence type="ECO:0000313" key="5">
    <source>
        <dbReference type="Proteomes" id="UP001432128"/>
    </source>
</evidence>
<reference evidence="4 5" key="1">
    <citation type="submission" date="2022-10" db="EMBL/GenBank/DDBJ databases">
        <title>The complete genomes of actinobacterial strains from the NBC collection.</title>
        <authorList>
            <person name="Joergensen T.S."/>
            <person name="Alvarez Arevalo M."/>
            <person name="Sterndorff E.B."/>
            <person name="Faurdal D."/>
            <person name="Vuksanovic O."/>
            <person name="Mourched A.-S."/>
            <person name="Charusanti P."/>
            <person name="Shaw S."/>
            <person name="Blin K."/>
            <person name="Weber T."/>
        </authorList>
    </citation>
    <scope>NUCLEOTIDE SEQUENCE [LARGE SCALE GENOMIC DNA]</scope>
    <source>
        <strain evidence="4 5">NBC_00319</strain>
    </source>
</reference>
<dbReference type="Gene3D" id="3.40.50.720">
    <property type="entry name" value="NAD(P)-binding Rossmann-like Domain"/>
    <property type="match status" value="1"/>
</dbReference>
<dbReference type="GO" id="GO:0016651">
    <property type="term" value="F:oxidoreductase activity, acting on NAD(P)H"/>
    <property type="evidence" value="ECO:0007669"/>
    <property type="project" value="TreeGrafter"/>
</dbReference>
<evidence type="ECO:0000256" key="1">
    <source>
        <dbReference type="ARBA" id="ARBA00022857"/>
    </source>
</evidence>
<name>A0AAU4JZB5_9NOCA</name>
<dbReference type="PANTHER" id="PTHR48106">
    <property type="entry name" value="QUINONE OXIDOREDUCTASE PIG3-RELATED"/>
    <property type="match status" value="1"/>
</dbReference>
<dbReference type="InterPro" id="IPR011032">
    <property type="entry name" value="GroES-like_sf"/>
</dbReference>
<dbReference type="SMART" id="SM00829">
    <property type="entry name" value="PKS_ER"/>
    <property type="match status" value="1"/>
</dbReference>
<protein>
    <submittedName>
        <fullName evidence="4">NADP-dependent oxidoreductase</fullName>
    </submittedName>
</protein>
<organism evidence="4 5">
    <name type="scientific">Williamsia herbipolensis</name>
    <dbReference type="NCBI Taxonomy" id="1603258"/>
    <lineage>
        <taxon>Bacteria</taxon>
        <taxon>Bacillati</taxon>
        <taxon>Actinomycetota</taxon>
        <taxon>Actinomycetes</taxon>
        <taxon>Mycobacteriales</taxon>
        <taxon>Nocardiaceae</taxon>
        <taxon>Williamsia</taxon>
    </lineage>
</organism>
<keyword evidence="5" id="KW-1185">Reference proteome</keyword>